<evidence type="ECO:0000313" key="3">
    <source>
        <dbReference type="Proteomes" id="UP000481861"/>
    </source>
</evidence>
<feature type="compositionally biased region" description="Basic residues" evidence="1">
    <location>
        <begin position="264"/>
        <end position="279"/>
    </location>
</feature>
<evidence type="ECO:0000256" key="1">
    <source>
        <dbReference type="SAM" id="MobiDB-lite"/>
    </source>
</evidence>
<comment type="caution">
    <text evidence="2">The sequence shown here is derived from an EMBL/GenBank/DDBJ whole genome shotgun (WGS) entry which is preliminary data.</text>
</comment>
<feature type="region of interest" description="Disordered" evidence="1">
    <location>
        <begin position="211"/>
        <end position="280"/>
    </location>
</feature>
<feature type="compositionally biased region" description="Polar residues" evidence="1">
    <location>
        <begin position="238"/>
        <end position="252"/>
    </location>
</feature>
<sequence>MASDANFCGDRLRLVAFLRVVENLPQQPSRFGRHRHVHLEEQAPQVHSPEGTPRASPSEPPKNAMSGAKEAPPPPGIAAIDQDDNIGTWTGPCSAVESAPMDPNPTESFSMSSQYSSESNTIQQQPGPLPVPLGLHKDVTVYKSRGYRTNRSTAAFSNTRKGRLPVQELALLRTTTDNGLPEPSGTETAFNSSMLANDPIQDTQLIPTTLIDEESTRPPLRNRAHADDSSRSGDIIPGSNSSETLHSPSNHQSKNTNSSTWSSKKTKAVHGHPKGYAKRPRLDYGLKSVSDGFVGTESAIPLARQFRRKMPQREKKETDRNGGLTLVEGCLPPLSIERTASEEDMFSRNIASASQLETLMATSRISIPMGIRKDAPLNLSVKAEENRILHQFSSITAPMREGSADINSDSDVELFGRQSEHSDADGTSVSDGTDMSNSDFTAQDQDVETSYFQDASYHLHGIPIN</sequence>
<accession>A0A7C8IDD5</accession>
<feature type="region of interest" description="Disordered" evidence="1">
    <location>
        <begin position="418"/>
        <end position="444"/>
    </location>
</feature>
<proteinExistence type="predicted"/>
<evidence type="ECO:0000313" key="2">
    <source>
        <dbReference type="EMBL" id="KAF2873453.1"/>
    </source>
</evidence>
<organism evidence="2 3">
    <name type="scientific">Massariosphaeria phaeospora</name>
    <dbReference type="NCBI Taxonomy" id="100035"/>
    <lineage>
        <taxon>Eukaryota</taxon>
        <taxon>Fungi</taxon>
        <taxon>Dikarya</taxon>
        <taxon>Ascomycota</taxon>
        <taxon>Pezizomycotina</taxon>
        <taxon>Dothideomycetes</taxon>
        <taxon>Pleosporomycetidae</taxon>
        <taxon>Pleosporales</taxon>
        <taxon>Pleosporales incertae sedis</taxon>
        <taxon>Massariosphaeria</taxon>
    </lineage>
</organism>
<reference evidence="2 3" key="1">
    <citation type="submission" date="2020-01" db="EMBL/GenBank/DDBJ databases">
        <authorList>
            <consortium name="DOE Joint Genome Institute"/>
            <person name="Haridas S."/>
            <person name="Albert R."/>
            <person name="Binder M."/>
            <person name="Bloem J."/>
            <person name="Labutti K."/>
            <person name="Salamov A."/>
            <person name="Andreopoulos B."/>
            <person name="Baker S.E."/>
            <person name="Barry K."/>
            <person name="Bills G."/>
            <person name="Bluhm B.H."/>
            <person name="Cannon C."/>
            <person name="Castanera R."/>
            <person name="Culley D.E."/>
            <person name="Daum C."/>
            <person name="Ezra D."/>
            <person name="Gonzalez J.B."/>
            <person name="Henrissat B."/>
            <person name="Kuo A."/>
            <person name="Liang C."/>
            <person name="Lipzen A."/>
            <person name="Lutzoni F."/>
            <person name="Magnuson J."/>
            <person name="Mondo S."/>
            <person name="Nolan M."/>
            <person name="Ohm R."/>
            <person name="Pangilinan J."/>
            <person name="Park H.-J.H."/>
            <person name="Ramirez L."/>
            <person name="Alfaro M."/>
            <person name="Sun H."/>
            <person name="Tritt A."/>
            <person name="Yoshinaga Y."/>
            <person name="Zwiers L.-H.L."/>
            <person name="Turgeon B.G."/>
            <person name="Goodwin S.B."/>
            <person name="Spatafora J.W."/>
            <person name="Crous P.W."/>
            <person name="Grigoriev I.V."/>
        </authorList>
    </citation>
    <scope>NUCLEOTIDE SEQUENCE [LARGE SCALE GENOMIC DNA]</scope>
    <source>
        <strain evidence="2 3">CBS 611.86</strain>
    </source>
</reference>
<dbReference type="AlphaFoldDB" id="A0A7C8IDD5"/>
<dbReference type="OrthoDB" id="3794585at2759"/>
<gene>
    <name evidence="2" type="ORF">BDV95DRAFT_592817</name>
</gene>
<feature type="compositionally biased region" description="Low complexity" evidence="1">
    <location>
        <begin position="253"/>
        <end position="263"/>
    </location>
</feature>
<feature type="compositionally biased region" description="Low complexity" evidence="1">
    <location>
        <begin position="108"/>
        <end position="126"/>
    </location>
</feature>
<feature type="compositionally biased region" description="Polar residues" evidence="1">
    <location>
        <begin position="425"/>
        <end position="444"/>
    </location>
</feature>
<keyword evidence="3" id="KW-1185">Reference proteome</keyword>
<name>A0A7C8IDD5_9PLEO</name>
<feature type="region of interest" description="Disordered" evidence="1">
    <location>
        <begin position="41"/>
        <end position="132"/>
    </location>
</feature>
<protein>
    <submittedName>
        <fullName evidence="2">Uncharacterized protein</fullName>
    </submittedName>
</protein>
<dbReference type="Proteomes" id="UP000481861">
    <property type="component" value="Unassembled WGS sequence"/>
</dbReference>
<dbReference type="EMBL" id="JAADJZ010000007">
    <property type="protein sequence ID" value="KAF2873453.1"/>
    <property type="molecule type" value="Genomic_DNA"/>
</dbReference>